<organism evidence="3 4">
    <name type="scientific">Equus asinus</name>
    <name type="common">Donkey</name>
    <name type="synonym">Equus africanus asinus</name>
    <dbReference type="NCBI Taxonomy" id="9793"/>
    <lineage>
        <taxon>Eukaryota</taxon>
        <taxon>Metazoa</taxon>
        <taxon>Chordata</taxon>
        <taxon>Craniata</taxon>
        <taxon>Vertebrata</taxon>
        <taxon>Euteleostomi</taxon>
        <taxon>Mammalia</taxon>
        <taxon>Eutheria</taxon>
        <taxon>Laurasiatheria</taxon>
        <taxon>Perissodactyla</taxon>
        <taxon>Equidae</taxon>
        <taxon>Equus</taxon>
    </lineage>
</organism>
<feature type="compositionally biased region" description="Basic and acidic residues" evidence="2">
    <location>
        <begin position="29"/>
        <end position="46"/>
    </location>
</feature>
<keyword evidence="4" id="KW-1185">Reference proteome</keyword>
<accession>A0A8C4PK81</accession>
<feature type="region of interest" description="Disordered" evidence="2">
    <location>
        <begin position="1"/>
        <end position="65"/>
    </location>
</feature>
<dbReference type="OMA" id="HIYILLG"/>
<dbReference type="Pfam" id="PF09072">
    <property type="entry name" value="TMA7"/>
    <property type="match status" value="1"/>
</dbReference>
<proteinExistence type="inferred from homology"/>
<dbReference type="AlphaFoldDB" id="A0A8C4PK81"/>
<reference evidence="3 4" key="1">
    <citation type="journal article" date="2020" name="Nat. Commun.">
        <title>Donkey genomes provide new insights into domestication and selection for coat color.</title>
        <authorList>
            <person name="Wang"/>
            <person name="C."/>
            <person name="Li"/>
            <person name="H."/>
            <person name="Guo"/>
            <person name="Y."/>
            <person name="Huang"/>
            <person name="J."/>
            <person name="Sun"/>
            <person name="Y."/>
            <person name="Min"/>
            <person name="J."/>
            <person name="Wang"/>
            <person name="J."/>
            <person name="Fang"/>
            <person name="X."/>
            <person name="Zhao"/>
            <person name="Z."/>
            <person name="Wang"/>
            <person name="S."/>
            <person name="Zhang"/>
            <person name="Y."/>
            <person name="Liu"/>
            <person name="Q."/>
            <person name="Jiang"/>
            <person name="Q."/>
            <person name="Wang"/>
            <person name="X."/>
            <person name="Guo"/>
            <person name="Y."/>
            <person name="Yang"/>
            <person name="C."/>
            <person name="Wang"/>
            <person name="Y."/>
            <person name="Tian"/>
            <person name="F."/>
            <person name="Zhuang"/>
            <person name="G."/>
            <person name="Fan"/>
            <person name="Y."/>
            <person name="Gao"/>
            <person name="Q."/>
            <person name="Li"/>
            <person name="Y."/>
            <person name="Ju"/>
            <person name="Z."/>
            <person name="Li"/>
            <person name="J."/>
            <person name="Li"/>
            <person name="R."/>
            <person name="Hou"/>
            <person name="M."/>
            <person name="Yang"/>
            <person name="G."/>
            <person name="Liu"/>
            <person name="G."/>
            <person name="Liu"/>
            <person name="W."/>
            <person name="Guo"/>
            <person name="J."/>
            <person name="Pan"/>
            <person name="S."/>
            <person name="Fan"/>
            <person name="G."/>
            <person name="Zhang"/>
            <person name="W."/>
            <person name="Zhang"/>
            <person name="R."/>
            <person name="Yu"/>
            <person name="J."/>
            <person name="Zhang"/>
            <person name="X."/>
            <person name="Yin"/>
            <person name="Q."/>
            <person name="Ji"/>
            <person name="C."/>
            <person name="Jin"/>
            <person name="Y."/>
            <person name="Yue"/>
            <person name="G."/>
            <person name="Liu"/>
            <person name="M."/>
            <person name="Xu"/>
            <person name="J."/>
            <person name="Liu"/>
            <person name="S."/>
            <person name="Jordana"/>
            <person name="J."/>
            <person name="Noce"/>
            <person name="A."/>
            <person name="Amills"/>
            <person name="M."/>
            <person name="Wu"/>
            <person name="D.D."/>
            <person name="Li"/>
            <person name="S."/>
            <person name="Zhou"/>
            <person name="X. and Zhong"/>
            <person name="J."/>
        </authorList>
    </citation>
    <scope>NUCLEOTIDE SEQUENCE [LARGE SCALE GENOMIC DNA]</scope>
</reference>
<reference evidence="3" key="3">
    <citation type="submission" date="2025-09" db="UniProtKB">
        <authorList>
            <consortium name="Ensembl"/>
        </authorList>
    </citation>
    <scope>IDENTIFICATION</scope>
</reference>
<dbReference type="Ensembl" id="ENSEAST00005012837.2">
    <property type="protein sequence ID" value="ENSEASP00005011815.1"/>
    <property type="gene ID" value="ENSEASG00005008276.2"/>
</dbReference>
<evidence type="ECO:0000313" key="3">
    <source>
        <dbReference type="Ensembl" id="ENSEASP00005011815.1"/>
    </source>
</evidence>
<comment type="similarity">
    <text evidence="1">Belongs to the TMA7 family.</text>
</comment>
<reference evidence="3" key="2">
    <citation type="submission" date="2025-08" db="UniProtKB">
        <authorList>
            <consortium name="Ensembl"/>
        </authorList>
    </citation>
    <scope>IDENTIFICATION</scope>
</reference>
<dbReference type="PANTHER" id="PTHR28632">
    <property type="entry name" value="TRANSLATION MACHINERY-ASSOCIATED PROTEIN 7"/>
    <property type="match status" value="1"/>
</dbReference>
<dbReference type="GeneTree" id="ENSGT01130000278947"/>
<protein>
    <recommendedName>
        <fullName evidence="5">Coiled-coil domain-containing protein 72</fullName>
    </recommendedName>
</protein>
<evidence type="ECO:0000256" key="1">
    <source>
        <dbReference type="ARBA" id="ARBA00006631"/>
    </source>
</evidence>
<evidence type="ECO:0000313" key="4">
    <source>
        <dbReference type="Proteomes" id="UP000694387"/>
    </source>
</evidence>
<dbReference type="InterPro" id="IPR015157">
    <property type="entry name" value="TMA7"/>
</dbReference>
<sequence length="65" mass="7378">MSSTRRPAAKVLMKQPKQQAKEMDEDDKALEQEQKEERKKFEELKATAKQKAPMATAGTKKSGKK</sequence>
<dbReference type="Proteomes" id="UP000694387">
    <property type="component" value="Chromosome 2"/>
</dbReference>
<evidence type="ECO:0008006" key="5">
    <source>
        <dbReference type="Google" id="ProtNLM"/>
    </source>
</evidence>
<evidence type="ECO:0000256" key="2">
    <source>
        <dbReference type="SAM" id="MobiDB-lite"/>
    </source>
</evidence>
<name>A0A8C4PK81_EQUAS</name>